<organism evidence="6 7">
    <name type="scientific">Siminovitchia sediminis</name>
    <dbReference type="NCBI Taxonomy" id="1274353"/>
    <lineage>
        <taxon>Bacteria</taxon>
        <taxon>Bacillati</taxon>
        <taxon>Bacillota</taxon>
        <taxon>Bacilli</taxon>
        <taxon>Bacillales</taxon>
        <taxon>Bacillaceae</taxon>
        <taxon>Siminovitchia</taxon>
    </lineage>
</organism>
<keyword evidence="7" id="KW-1185">Reference proteome</keyword>
<dbReference type="InterPro" id="IPR052527">
    <property type="entry name" value="Metal_cation-efflux_comp"/>
</dbReference>
<dbReference type="Pfam" id="PF04140">
    <property type="entry name" value="ICMT"/>
    <property type="match status" value="1"/>
</dbReference>
<comment type="caution">
    <text evidence="6">The sequence shown here is derived from an EMBL/GenBank/DDBJ whole genome shotgun (WGS) entry which is preliminary data.</text>
</comment>
<keyword evidence="6" id="KW-0808">Transferase</keyword>
<evidence type="ECO:0000256" key="3">
    <source>
        <dbReference type="ARBA" id="ARBA00022989"/>
    </source>
</evidence>
<evidence type="ECO:0000256" key="4">
    <source>
        <dbReference type="ARBA" id="ARBA00023136"/>
    </source>
</evidence>
<evidence type="ECO:0000256" key="2">
    <source>
        <dbReference type="ARBA" id="ARBA00022692"/>
    </source>
</evidence>
<keyword evidence="2 5" id="KW-0812">Transmembrane</keyword>
<reference evidence="7" key="1">
    <citation type="journal article" date="2019" name="Int. J. Syst. Evol. Microbiol.">
        <title>The Global Catalogue of Microorganisms (GCM) 10K type strain sequencing project: providing services to taxonomists for standard genome sequencing and annotation.</title>
        <authorList>
            <consortium name="The Broad Institute Genomics Platform"/>
            <consortium name="The Broad Institute Genome Sequencing Center for Infectious Disease"/>
            <person name="Wu L."/>
            <person name="Ma J."/>
        </authorList>
    </citation>
    <scope>NUCLEOTIDE SEQUENCE [LARGE SCALE GENOMIC DNA]</scope>
    <source>
        <strain evidence="7">CGMCC 1.12295</strain>
    </source>
</reference>
<evidence type="ECO:0000313" key="6">
    <source>
        <dbReference type="EMBL" id="MFD1707200.1"/>
    </source>
</evidence>
<dbReference type="InterPro" id="IPR007269">
    <property type="entry name" value="ICMT_MeTrfase"/>
</dbReference>
<accession>A0ABW4KLV8</accession>
<dbReference type="GO" id="GO:0008168">
    <property type="term" value="F:methyltransferase activity"/>
    <property type="evidence" value="ECO:0007669"/>
    <property type="project" value="UniProtKB-KW"/>
</dbReference>
<keyword evidence="6" id="KW-0489">Methyltransferase</keyword>
<keyword evidence="3 5" id="KW-1133">Transmembrane helix</keyword>
<evidence type="ECO:0000313" key="7">
    <source>
        <dbReference type="Proteomes" id="UP001597301"/>
    </source>
</evidence>
<gene>
    <name evidence="6" type="ORF">ACFSCZ_10695</name>
</gene>
<dbReference type="Gene3D" id="1.20.120.1630">
    <property type="match status" value="1"/>
</dbReference>
<keyword evidence="4 5" id="KW-0472">Membrane</keyword>
<proteinExistence type="predicted"/>
<name>A0ABW4KLV8_9BACI</name>
<dbReference type="GO" id="GO:0032259">
    <property type="term" value="P:methylation"/>
    <property type="evidence" value="ECO:0007669"/>
    <property type="project" value="UniProtKB-KW"/>
</dbReference>
<sequence>MVFFISVLVLVVFQRLSELVWAKRNERWMKERGAAEYGKSHYPWMVFIHISFFISLIIEVTFLHREPSSYWPVFLVIFLLVQGIRIWILVSMGRYWNTKIIVLPGSETIKKGPFRYMRHPNYFVVTIELAVLPLMFQAYWTAVLFFIFNQVILSVRIAEEEKALRKYTDYPPTQK</sequence>
<feature type="transmembrane region" description="Helical" evidence="5">
    <location>
        <begin position="122"/>
        <end position="148"/>
    </location>
</feature>
<dbReference type="PANTHER" id="PTHR43847">
    <property type="entry name" value="BLL3993 PROTEIN"/>
    <property type="match status" value="1"/>
</dbReference>
<dbReference type="RefSeq" id="WP_380773923.1">
    <property type="nucleotide sequence ID" value="NZ_JBHUEO010000028.1"/>
</dbReference>
<protein>
    <submittedName>
        <fullName evidence="6">Isoprenylcysteine carboxyl methyltransferase family protein</fullName>
    </submittedName>
</protein>
<dbReference type="Proteomes" id="UP001597301">
    <property type="component" value="Unassembled WGS sequence"/>
</dbReference>
<evidence type="ECO:0000256" key="1">
    <source>
        <dbReference type="ARBA" id="ARBA00004141"/>
    </source>
</evidence>
<dbReference type="EMBL" id="JBHUEO010000028">
    <property type="protein sequence ID" value="MFD1707200.1"/>
    <property type="molecule type" value="Genomic_DNA"/>
</dbReference>
<feature type="transmembrane region" description="Helical" evidence="5">
    <location>
        <begin position="70"/>
        <end position="90"/>
    </location>
</feature>
<evidence type="ECO:0000256" key="5">
    <source>
        <dbReference type="SAM" id="Phobius"/>
    </source>
</evidence>
<comment type="subcellular location">
    <subcellularLocation>
        <location evidence="1">Membrane</location>
        <topology evidence="1">Multi-pass membrane protein</topology>
    </subcellularLocation>
</comment>
<dbReference type="PANTHER" id="PTHR43847:SF1">
    <property type="entry name" value="BLL3993 PROTEIN"/>
    <property type="match status" value="1"/>
</dbReference>
<feature type="transmembrane region" description="Helical" evidence="5">
    <location>
        <begin position="46"/>
        <end position="63"/>
    </location>
</feature>